<feature type="domain" description="HTH lysR-type" evidence="5">
    <location>
        <begin position="7"/>
        <end position="64"/>
    </location>
</feature>
<dbReference type="RefSeq" id="WP_164697813.1">
    <property type="nucleotide sequence ID" value="NZ_JAAIKB010000021.1"/>
</dbReference>
<dbReference type="PANTHER" id="PTHR30419">
    <property type="entry name" value="HTH-TYPE TRANSCRIPTIONAL REGULATOR YBHD"/>
    <property type="match status" value="1"/>
</dbReference>
<dbReference type="GO" id="GO:0003700">
    <property type="term" value="F:DNA-binding transcription factor activity"/>
    <property type="evidence" value="ECO:0007669"/>
    <property type="project" value="InterPro"/>
</dbReference>
<organism evidence="6 7">
    <name type="scientific">Falsiroseomonas algicola</name>
    <dbReference type="NCBI Taxonomy" id="2716930"/>
    <lineage>
        <taxon>Bacteria</taxon>
        <taxon>Pseudomonadati</taxon>
        <taxon>Pseudomonadota</taxon>
        <taxon>Alphaproteobacteria</taxon>
        <taxon>Acetobacterales</taxon>
        <taxon>Roseomonadaceae</taxon>
        <taxon>Falsiroseomonas</taxon>
    </lineage>
</organism>
<dbReference type="GO" id="GO:0003677">
    <property type="term" value="F:DNA binding"/>
    <property type="evidence" value="ECO:0007669"/>
    <property type="project" value="UniProtKB-KW"/>
</dbReference>
<evidence type="ECO:0000259" key="5">
    <source>
        <dbReference type="PROSITE" id="PS50931"/>
    </source>
</evidence>
<dbReference type="SUPFAM" id="SSF53850">
    <property type="entry name" value="Periplasmic binding protein-like II"/>
    <property type="match status" value="1"/>
</dbReference>
<evidence type="ECO:0000256" key="2">
    <source>
        <dbReference type="ARBA" id="ARBA00023015"/>
    </source>
</evidence>
<dbReference type="GO" id="GO:0005829">
    <property type="term" value="C:cytosol"/>
    <property type="evidence" value="ECO:0007669"/>
    <property type="project" value="TreeGrafter"/>
</dbReference>
<dbReference type="AlphaFoldDB" id="A0A6M1LUL7"/>
<keyword evidence="4" id="KW-0804">Transcription</keyword>
<dbReference type="InterPro" id="IPR036388">
    <property type="entry name" value="WH-like_DNA-bd_sf"/>
</dbReference>
<sequence length="316" mass="34327">MSSFMHVHLIALRYFRETVRCGSMRQAAEALRVAPSAINRQILKLEDQLQCKLFERMADGVRLTGAGEVLYRHAREIDQLLDRALSELDDLRGLRRGRVGLASEDGIIRDVLPPVLAAFHQEFPRVSFGIDVMTGPAVLQAVAEGQADLGLAMHPQRHADVVVLAEAAVPIGAVMRPDHPLSKRAALRLSDLATEPVVMLKHGIGAQPDAHGLVRRWAQRTEVAETNSPGAVAALVRAGLALAMRSPIGIRAELATGELVFVPLVDPQVKAGRLALLARRERALPVAAAVLAERVKALLAETDRETRAGMDARMRP</sequence>
<keyword evidence="2" id="KW-0805">Transcription regulation</keyword>
<evidence type="ECO:0000256" key="3">
    <source>
        <dbReference type="ARBA" id="ARBA00023125"/>
    </source>
</evidence>
<dbReference type="Gene3D" id="3.40.190.290">
    <property type="match status" value="1"/>
</dbReference>
<dbReference type="FunFam" id="1.10.10.10:FF:000001">
    <property type="entry name" value="LysR family transcriptional regulator"/>
    <property type="match status" value="1"/>
</dbReference>
<dbReference type="Gene3D" id="1.10.10.10">
    <property type="entry name" value="Winged helix-like DNA-binding domain superfamily/Winged helix DNA-binding domain"/>
    <property type="match status" value="1"/>
</dbReference>
<gene>
    <name evidence="6" type="ORF">G3576_28080</name>
</gene>
<protein>
    <submittedName>
        <fullName evidence="6">LysR family transcriptional regulator</fullName>
    </submittedName>
</protein>
<dbReference type="EMBL" id="JAAIKB010000021">
    <property type="protein sequence ID" value="NGM23897.1"/>
    <property type="molecule type" value="Genomic_DNA"/>
</dbReference>
<comment type="caution">
    <text evidence="6">The sequence shown here is derived from an EMBL/GenBank/DDBJ whole genome shotgun (WGS) entry which is preliminary data.</text>
</comment>
<keyword evidence="3" id="KW-0238">DNA-binding</keyword>
<dbReference type="PANTHER" id="PTHR30419:SF8">
    <property type="entry name" value="NITROGEN ASSIMILATION TRANSCRIPTIONAL ACTIVATOR-RELATED"/>
    <property type="match status" value="1"/>
</dbReference>
<name>A0A6M1LUL7_9PROT</name>
<evidence type="ECO:0000313" key="7">
    <source>
        <dbReference type="Proteomes" id="UP000475385"/>
    </source>
</evidence>
<evidence type="ECO:0000256" key="4">
    <source>
        <dbReference type="ARBA" id="ARBA00023163"/>
    </source>
</evidence>
<dbReference type="InterPro" id="IPR036390">
    <property type="entry name" value="WH_DNA-bd_sf"/>
</dbReference>
<dbReference type="InterPro" id="IPR005119">
    <property type="entry name" value="LysR_subst-bd"/>
</dbReference>
<evidence type="ECO:0000313" key="6">
    <source>
        <dbReference type="EMBL" id="NGM23897.1"/>
    </source>
</evidence>
<dbReference type="InterPro" id="IPR000847">
    <property type="entry name" value="LysR_HTH_N"/>
</dbReference>
<dbReference type="PROSITE" id="PS50931">
    <property type="entry name" value="HTH_LYSR"/>
    <property type="match status" value="1"/>
</dbReference>
<dbReference type="Pfam" id="PF03466">
    <property type="entry name" value="LysR_substrate"/>
    <property type="match status" value="1"/>
</dbReference>
<reference evidence="6 7" key="2">
    <citation type="submission" date="2020-03" db="EMBL/GenBank/DDBJ databases">
        <title>Roseomonas stagni sp. nov., isolated from pond water in Japan.</title>
        <authorList>
            <person name="Furuhata K."/>
            <person name="Miyamoto H."/>
            <person name="Goto K."/>
        </authorList>
    </citation>
    <scope>NUCLEOTIDE SEQUENCE [LARGE SCALE GENOMIC DNA]</scope>
    <source>
        <strain evidence="6 7">PeD5</strain>
    </source>
</reference>
<keyword evidence="7" id="KW-1185">Reference proteome</keyword>
<dbReference type="Pfam" id="PF00126">
    <property type="entry name" value="HTH_1"/>
    <property type="match status" value="1"/>
</dbReference>
<dbReference type="InterPro" id="IPR050950">
    <property type="entry name" value="HTH-type_LysR_regulators"/>
</dbReference>
<evidence type="ECO:0000256" key="1">
    <source>
        <dbReference type="ARBA" id="ARBA00009437"/>
    </source>
</evidence>
<reference evidence="6 7" key="1">
    <citation type="submission" date="2020-02" db="EMBL/GenBank/DDBJ databases">
        <authorList>
            <person name="Kim H.M."/>
            <person name="Jeon C.O."/>
        </authorList>
    </citation>
    <scope>NUCLEOTIDE SEQUENCE [LARGE SCALE GENOMIC DNA]</scope>
    <source>
        <strain evidence="6 7">PeD5</strain>
    </source>
</reference>
<dbReference type="SUPFAM" id="SSF46785">
    <property type="entry name" value="Winged helix' DNA-binding domain"/>
    <property type="match status" value="1"/>
</dbReference>
<comment type="similarity">
    <text evidence="1">Belongs to the LysR transcriptional regulatory family.</text>
</comment>
<dbReference type="Proteomes" id="UP000475385">
    <property type="component" value="Unassembled WGS sequence"/>
</dbReference>
<accession>A0A6M1LUL7</accession>
<proteinExistence type="inferred from homology"/>